<sequence length="69" mass="7437">MAVGVVATYTPQNGFFANLVIATLVCGIVNLPSIGVWVPFGTALRRVLHKPWAVRAFNVIMELLLVASL</sequence>
<feature type="transmembrane region" description="Helical" evidence="1">
    <location>
        <begin position="15"/>
        <end position="40"/>
    </location>
</feature>
<keyword evidence="3" id="KW-1185">Reference proteome</keyword>
<accession>A0A9P6WR57</accession>
<reference evidence="2" key="1">
    <citation type="journal article" date="2020" name="Microb. Genom.">
        <title>Genetic diversity of clinical and environmental Mucorales isolates obtained from an investigation of mucormycosis cases among solid organ transplant recipients.</title>
        <authorList>
            <person name="Nguyen M.H."/>
            <person name="Kaul D."/>
            <person name="Muto C."/>
            <person name="Cheng S.J."/>
            <person name="Richter R.A."/>
            <person name="Bruno V.M."/>
            <person name="Liu G."/>
            <person name="Beyhan S."/>
            <person name="Sundermann A.J."/>
            <person name="Mounaud S."/>
            <person name="Pasculle A.W."/>
            <person name="Nierman W.C."/>
            <person name="Driscoll E."/>
            <person name="Cumbie R."/>
            <person name="Clancy C.J."/>
            <person name="Dupont C.L."/>
        </authorList>
    </citation>
    <scope>NUCLEOTIDE SEQUENCE</scope>
    <source>
        <strain evidence="2">GL11</strain>
    </source>
</reference>
<keyword evidence="1" id="KW-1133">Transmembrane helix</keyword>
<dbReference type="Proteomes" id="UP000716291">
    <property type="component" value="Unassembled WGS sequence"/>
</dbReference>
<evidence type="ECO:0000256" key="1">
    <source>
        <dbReference type="SAM" id="Phobius"/>
    </source>
</evidence>
<proteinExistence type="predicted"/>
<comment type="caution">
    <text evidence="2">The sequence shown here is derived from an EMBL/GenBank/DDBJ whole genome shotgun (WGS) entry which is preliminary data.</text>
</comment>
<gene>
    <name evidence="2" type="ORF">G6F64_015520</name>
</gene>
<protein>
    <submittedName>
        <fullName evidence="2">Uncharacterized protein</fullName>
    </submittedName>
</protein>
<evidence type="ECO:0000313" key="3">
    <source>
        <dbReference type="Proteomes" id="UP000716291"/>
    </source>
</evidence>
<keyword evidence="1" id="KW-0472">Membrane</keyword>
<dbReference type="AlphaFoldDB" id="A0A9P6WR57"/>
<name>A0A9P6WR57_RHIOR</name>
<keyword evidence="1" id="KW-0812">Transmembrane</keyword>
<evidence type="ECO:0000313" key="2">
    <source>
        <dbReference type="EMBL" id="KAG1272329.1"/>
    </source>
</evidence>
<organism evidence="2 3">
    <name type="scientific">Rhizopus oryzae</name>
    <name type="common">Mucormycosis agent</name>
    <name type="synonym">Rhizopus arrhizus var. delemar</name>
    <dbReference type="NCBI Taxonomy" id="64495"/>
    <lineage>
        <taxon>Eukaryota</taxon>
        <taxon>Fungi</taxon>
        <taxon>Fungi incertae sedis</taxon>
        <taxon>Mucoromycota</taxon>
        <taxon>Mucoromycotina</taxon>
        <taxon>Mucoromycetes</taxon>
        <taxon>Mucorales</taxon>
        <taxon>Mucorineae</taxon>
        <taxon>Rhizopodaceae</taxon>
        <taxon>Rhizopus</taxon>
    </lineage>
</organism>
<dbReference type="EMBL" id="JAANQT010015374">
    <property type="protein sequence ID" value="KAG1272329.1"/>
    <property type="molecule type" value="Genomic_DNA"/>
</dbReference>